<proteinExistence type="inferred from homology"/>
<feature type="transmembrane region" description="Helical" evidence="7">
    <location>
        <begin position="703"/>
        <end position="725"/>
    </location>
</feature>
<keyword evidence="2" id="KW-1003">Cell membrane</keyword>
<feature type="transmembrane region" description="Helical" evidence="7">
    <location>
        <begin position="311"/>
        <end position="332"/>
    </location>
</feature>
<feature type="transmembrane region" description="Helical" evidence="7">
    <location>
        <begin position="286"/>
        <end position="305"/>
    </location>
</feature>
<feature type="transmembrane region" description="Helical" evidence="7">
    <location>
        <begin position="389"/>
        <end position="410"/>
    </location>
</feature>
<feature type="transmembrane region" description="Helical" evidence="7">
    <location>
        <begin position="745"/>
        <end position="764"/>
    </location>
</feature>
<keyword evidence="4 7" id="KW-1133">Transmembrane helix</keyword>
<feature type="transmembrane region" description="Helical" evidence="7">
    <location>
        <begin position="9"/>
        <end position="28"/>
    </location>
</feature>
<keyword evidence="3 7" id="KW-0812">Transmembrane</keyword>
<evidence type="ECO:0000313" key="9">
    <source>
        <dbReference type="EMBL" id="NSG87015.1"/>
    </source>
</evidence>
<name>A0ABX2HCX7_9FIRM</name>
<dbReference type="Pfam" id="PF02687">
    <property type="entry name" value="FtsX"/>
    <property type="match status" value="2"/>
</dbReference>
<evidence type="ECO:0000256" key="4">
    <source>
        <dbReference type="ARBA" id="ARBA00022989"/>
    </source>
</evidence>
<organism evidence="9 10">
    <name type="scientific">Blautia faecis</name>
    <dbReference type="NCBI Taxonomy" id="871665"/>
    <lineage>
        <taxon>Bacteria</taxon>
        <taxon>Bacillati</taxon>
        <taxon>Bacillota</taxon>
        <taxon>Clostridia</taxon>
        <taxon>Lachnospirales</taxon>
        <taxon>Lachnospiraceae</taxon>
        <taxon>Blautia</taxon>
    </lineage>
</organism>
<keyword evidence="5 7" id="KW-0472">Membrane</keyword>
<dbReference type="Proteomes" id="UP001644719">
    <property type="component" value="Unassembled WGS sequence"/>
</dbReference>
<dbReference type="PANTHER" id="PTHR30572">
    <property type="entry name" value="MEMBRANE COMPONENT OF TRANSPORTER-RELATED"/>
    <property type="match status" value="1"/>
</dbReference>
<comment type="caution">
    <text evidence="9">The sequence shown here is derived from an EMBL/GenBank/DDBJ whole genome shotgun (WGS) entry which is preliminary data.</text>
</comment>
<reference evidence="9 10" key="1">
    <citation type="journal article" date="2020" name="Cell Host Microbe">
        <title>Functional and Genomic Variation between Human-Derived Isolates of Lachnospiraceae Reveals Inter- and Intra-Species Diversity.</title>
        <authorList>
            <person name="Sorbara M.T."/>
            <person name="Littmann E.R."/>
            <person name="Fontana E."/>
            <person name="Moody T.U."/>
            <person name="Kohout C.E."/>
            <person name="Gjonbalaj M."/>
            <person name="Eaton V."/>
            <person name="Seok R."/>
            <person name="Leiner I.M."/>
            <person name="Pamer E.G."/>
        </authorList>
    </citation>
    <scope>NUCLEOTIDE SEQUENCE [LARGE SCALE GENOMIC DNA]</scope>
    <source>
        <strain evidence="9 10">MSK.17.74</strain>
    </source>
</reference>
<evidence type="ECO:0000313" key="10">
    <source>
        <dbReference type="Proteomes" id="UP001644719"/>
    </source>
</evidence>
<feature type="domain" description="ABC3 transporter permease C-terminal" evidence="8">
    <location>
        <begin position="237"/>
        <end position="310"/>
    </location>
</feature>
<comment type="similarity">
    <text evidence="6">Belongs to the ABC-4 integral membrane protein family.</text>
</comment>
<evidence type="ECO:0000256" key="7">
    <source>
        <dbReference type="SAM" id="Phobius"/>
    </source>
</evidence>
<dbReference type="RefSeq" id="WP_173770222.1">
    <property type="nucleotide sequence ID" value="NZ_JAAITS010000056.1"/>
</dbReference>
<sequence>MKADKRRNAFIIITIAFAVSLMMVLALYNLGTDRENRLYLQGRYQGSFINSTSTVFEKLEHNNQIEAVGKEAAMGTSRINDYTLDVYYRDQNALELKGVTDLLGKMPEAENEIIVEQSYLEHLGLPVQLDQTVTLDMPFGKNQTYHVCGIIQSSNASRIYQVIVSDGLYSRYEKANCYDLLVRVKNTENMDSETLKLLINEIAEQSGVPEQYVMYSSTYFGLAEEKSTLELLVIIGASSLIVLACSLVIYSLFYISVIGKTHEYGRLRVLGATSVQIKRIVRKESFLLSCAAIPIGVVLGSVLGYCFVPDGWHWMTTLECAVVIALVTEIALKIAVHTPVKKASMVSPIEALRINTTDTPATEKTRIEHRKITPSSLARMSFARNKKKAILTVLSLGFAGVLLMCAATYLNSTDVESMAKQQFANGDIVLSLDPANTNAEDRPAGINALQTKNPLDEVLEETISDMDGVKNIEFIQGCVSNMEFPTPFKDGNSHFFTQIGIPENQYEAFSQGLIEGTADRQKLINGKGVIVDNSAKLLSDYYNYTPQIGDIVKVETADGQWEEFTVMGIGKAPNLGGDSASFYFPQELLPMMKENVSNFNITCIVDVERDQLTEVENKIFQLAENRGGIEVFSISDIITYLQEEMDNIKMPLYGLVFFIAVFGLISLINTLMTNIISRQQEFGILQSVGLSSKQFSKMLQTECFYYVSGTAILTLTIGTLTGFVLCKVFNQVGTFGTLTYHFPVLEISIYFVALFFILAAYSVFSVRYSKRHPVIERIKTME</sequence>
<comment type="subcellular location">
    <subcellularLocation>
        <location evidence="1">Cell membrane</location>
        <topology evidence="1">Multi-pass membrane protein</topology>
    </subcellularLocation>
</comment>
<dbReference type="InterPro" id="IPR003838">
    <property type="entry name" value="ABC3_permease_C"/>
</dbReference>
<feature type="transmembrane region" description="Helical" evidence="7">
    <location>
        <begin position="231"/>
        <end position="258"/>
    </location>
</feature>
<feature type="domain" description="ABC3 transporter permease C-terminal" evidence="8">
    <location>
        <begin position="655"/>
        <end position="770"/>
    </location>
</feature>
<gene>
    <name evidence="9" type="ORF">G5B17_16745</name>
</gene>
<evidence type="ECO:0000256" key="2">
    <source>
        <dbReference type="ARBA" id="ARBA00022475"/>
    </source>
</evidence>
<dbReference type="PANTHER" id="PTHR30572:SF4">
    <property type="entry name" value="ABC TRANSPORTER PERMEASE YTRF"/>
    <property type="match status" value="1"/>
</dbReference>
<accession>A0ABX2HCX7</accession>
<evidence type="ECO:0000256" key="3">
    <source>
        <dbReference type="ARBA" id="ARBA00022692"/>
    </source>
</evidence>
<keyword evidence="10" id="KW-1185">Reference proteome</keyword>
<evidence type="ECO:0000259" key="8">
    <source>
        <dbReference type="Pfam" id="PF02687"/>
    </source>
</evidence>
<evidence type="ECO:0000256" key="6">
    <source>
        <dbReference type="ARBA" id="ARBA00038076"/>
    </source>
</evidence>
<dbReference type="EMBL" id="JAAITS010000056">
    <property type="protein sequence ID" value="NSG87015.1"/>
    <property type="molecule type" value="Genomic_DNA"/>
</dbReference>
<evidence type="ECO:0000256" key="1">
    <source>
        <dbReference type="ARBA" id="ARBA00004651"/>
    </source>
</evidence>
<dbReference type="InterPro" id="IPR050250">
    <property type="entry name" value="Macrolide_Exporter_MacB"/>
</dbReference>
<protein>
    <submittedName>
        <fullName evidence="9">ABC transporter permease</fullName>
    </submittedName>
</protein>
<evidence type="ECO:0000256" key="5">
    <source>
        <dbReference type="ARBA" id="ARBA00023136"/>
    </source>
</evidence>
<feature type="transmembrane region" description="Helical" evidence="7">
    <location>
        <begin position="652"/>
        <end position="672"/>
    </location>
</feature>